<dbReference type="Pfam" id="PF20695">
    <property type="entry name" value="UbiD_N"/>
    <property type="match status" value="1"/>
</dbReference>
<dbReference type="GO" id="GO:0016831">
    <property type="term" value="F:carboxy-lyase activity"/>
    <property type="evidence" value="ECO:0007669"/>
    <property type="project" value="InterPro"/>
</dbReference>
<feature type="domain" description="3-octaprenyl-4-hydroxybenzoate carboxy-lyase-like N-terminal" evidence="2">
    <location>
        <begin position="8"/>
        <end position="85"/>
    </location>
</feature>
<sequence length="175" mass="19477">MINLRAYLDLLRREGEIVEIDTPVSADLEVAEIHRRVIAAGGPALLFRHVEGADFPCVTNLFGTPKRVDLAFGPRPGRFIRELVTLAQDLPSLSPGKLWGHRGLVREALRVGMKTVSGAPVTACRQTNPDLTRLPLLKTWPEDGGHFVTLPLVYTEHPDTGHHNLGMYRIQRYDA</sequence>
<dbReference type="AlphaFoldDB" id="A0A382ZF02"/>
<gene>
    <name evidence="3" type="ORF">METZ01_LOCUS446906</name>
</gene>
<feature type="domain" description="3-octaprenyl-4-hydroxybenzoate carboxy-lyase-like Rift-related" evidence="1">
    <location>
        <begin position="119"/>
        <end position="174"/>
    </location>
</feature>
<reference evidence="3" key="1">
    <citation type="submission" date="2018-05" db="EMBL/GenBank/DDBJ databases">
        <authorList>
            <person name="Lanie J.A."/>
            <person name="Ng W.-L."/>
            <person name="Kazmierczak K.M."/>
            <person name="Andrzejewski T.M."/>
            <person name="Davidsen T.M."/>
            <person name="Wayne K.J."/>
            <person name="Tettelin H."/>
            <person name="Glass J.I."/>
            <person name="Rusch D."/>
            <person name="Podicherti R."/>
            <person name="Tsui H.-C.T."/>
            <person name="Winkler M.E."/>
        </authorList>
    </citation>
    <scope>NUCLEOTIDE SEQUENCE</scope>
</reference>
<accession>A0A382ZF02</accession>
<evidence type="ECO:0000259" key="1">
    <source>
        <dbReference type="Pfam" id="PF01977"/>
    </source>
</evidence>
<dbReference type="SUPFAM" id="SSF50475">
    <property type="entry name" value="FMN-binding split barrel"/>
    <property type="match status" value="1"/>
</dbReference>
<organism evidence="3">
    <name type="scientific">marine metagenome</name>
    <dbReference type="NCBI Taxonomy" id="408172"/>
    <lineage>
        <taxon>unclassified sequences</taxon>
        <taxon>metagenomes</taxon>
        <taxon>ecological metagenomes</taxon>
    </lineage>
</organism>
<feature type="non-terminal residue" evidence="3">
    <location>
        <position position="175"/>
    </location>
</feature>
<proteinExistence type="predicted"/>
<dbReference type="InterPro" id="IPR048304">
    <property type="entry name" value="UbiD_Rift_dom"/>
</dbReference>
<evidence type="ECO:0008006" key="4">
    <source>
        <dbReference type="Google" id="ProtNLM"/>
    </source>
</evidence>
<dbReference type="EMBL" id="UINC01183337">
    <property type="protein sequence ID" value="SVD94052.1"/>
    <property type="molecule type" value="Genomic_DNA"/>
</dbReference>
<evidence type="ECO:0000259" key="2">
    <source>
        <dbReference type="Pfam" id="PF20695"/>
    </source>
</evidence>
<protein>
    <recommendedName>
        <fullName evidence="4">UbiD family decarboxylase</fullName>
    </recommendedName>
</protein>
<dbReference type="InterPro" id="IPR049383">
    <property type="entry name" value="UbiD-like_N"/>
</dbReference>
<dbReference type="PANTHER" id="PTHR30108:SF7">
    <property type="entry name" value="3-POLYPRENYL-4-HYDROXYBENZOATE DECARBOXYLASE"/>
    <property type="match status" value="1"/>
</dbReference>
<dbReference type="Pfam" id="PF01977">
    <property type="entry name" value="UbiD"/>
    <property type="match status" value="1"/>
</dbReference>
<dbReference type="PANTHER" id="PTHR30108">
    <property type="entry name" value="3-OCTAPRENYL-4-HYDROXYBENZOATE CARBOXY-LYASE-RELATED"/>
    <property type="match status" value="1"/>
</dbReference>
<dbReference type="GO" id="GO:0005737">
    <property type="term" value="C:cytoplasm"/>
    <property type="evidence" value="ECO:0007669"/>
    <property type="project" value="TreeGrafter"/>
</dbReference>
<dbReference type="InterPro" id="IPR002830">
    <property type="entry name" value="UbiD"/>
</dbReference>
<evidence type="ECO:0000313" key="3">
    <source>
        <dbReference type="EMBL" id="SVD94052.1"/>
    </source>
</evidence>
<name>A0A382ZF02_9ZZZZ</name>